<comment type="caution">
    <text evidence="1">The sequence shown here is derived from an EMBL/GenBank/DDBJ whole genome shotgun (WGS) entry which is preliminary data.</text>
</comment>
<evidence type="ECO:0000313" key="2">
    <source>
        <dbReference type="Proteomes" id="UP000612456"/>
    </source>
</evidence>
<dbReference type="EMBL" id="BMHP01000003">
    <property type="protein sequence ID" value="GGD84908.1"/>
    <property type="molecule type" value="Genomic_DNA"/>
</dbReference>
<protein>
    <submittedName>
        <fullName evidence="1">Uncharacterized protein</fullName>
    </submittedName>
</protein>
<dbReference type="Pfam" id="PF12746">
    <property type="entry name" value="GNAT_acetyltran"/>
    <property type="match status" value="1"/>
</dbReference>
<sequence>MSNQKFLSPTTRELMELHVEAMFTHDPEMRLRTINEPWPGEDPAPRFFLGRTMEGETLCRFRYDVPENLIGQLEGLCADEPAIRDFQTMPKHFETYMKLLQSERSTMGPCYLIPDGTVPNMQIVSITRSNITDFQLDGFEWLASEIDYGQPCIALVHEHRLVSICRSVRITSSAHEAGLETLDMFRGKGYAATVVAGWAVAVREMGSIPLYSTSRENLASLRVAGKLDLSFYGVNFTVI</sequence>
<dbReference type="Proteomes" id="UP000612456">
    <property type="component" value="Unassembled WGS sequence"/>
</dbReference>
<dbReference type="Gene3D" id="3.40.630.30">
    <property type="match status" value="1"/>
</dbReference>
<evidence type="ECO:0000313" key="1">
    <source>
        <dbReference type="EMBL" id="GGD84908.1"/>
    </source>
</evidence>
<gene>
    <name evidence="1" type="ORF">GCM10010911_49110</name>
</gene>
<proteinExistence type="predicted"/>
<accession>A0A916ZAQ9</accession>
<dbReference type="InterPro" id="IPR027365">
    <property type="entry name" value="GNAT_acetyltra_YdfB-like"/>
</dbReference>
<dbReference type="NCBIfam" id="NF033472">
    <property type="entry name" value="AAC_2p_IIb"/>
    <property type="match status" value="1"/>
</dbReference>
<dbReference type="AlphaFoldDB" id="A0A916ZAQ9"/>
<reference evidence="1" key="2">
    <citation type="submission" date="2020-09" db="EMBL/GenBank/DDBJ databases">
        <authorList>
            <person name="Sun Q."/>
            <person name="Zhou Y."/>
        </authorList>
    </citation>
    <scope>NUCLEOTIDE SEQUENCE</scope>
    <source>
        <strain evidence="1">CGMCC 1.15178</strain>
    </source>
</reference>
<keyword evidence="2" id="KW-1185">Reference proteome</keyword>
<name>A0A916ZAQ9_9BACL</name>
<dbReference type="RefSeq" id="WP_188995883.1">
    <property type="nucleotide sequence ID" value="NZ_BMHP01000003.1"/>
</dbReference>
<organism evidence="1 2">
    <name type="scientific">Paenibacillus nasutitermitis</name>
    <dbReference type="NCBI Taxonomy" id="1652958"/>
    <lineage>
        <taxon>Bacteria</taxon>
        <taxon>Bacillati</taxon>
        <taxon>Bacillota</taxon>
        <taxon>Bacilli</taxon>
        <taxon>Bacillales</taxon>
        <taxon>Paenibacillaceae</taxon>
        <taxon>Paenibacillus</taxon>
    </lineage>
</organism>
<reference evidence="1" key="1">
    <citation type="journal article" date="2014" name="Int. J. Syst. Evol. Microbiol.">
        <title>Complete genome sequence of Corynebacterium casei LMG S-19264T (=DSM 44701T), isolated from a smear-ripened cheese.</title>
        <authorList>
            <consortium name="US DOE Joint Genome Institute (JGI-PGF)"/>
            <person name="Walter F."/>
            <person name="Albersmeier A."/>
            <person name="Kalinowski J."/>
            <person name="Ruckert C."/>
        </authorList>
    </citation>
    <scope>NUCLEOTIDE SEQUENCE</scope>
    <source>
        <strain evidence="1">CGMCC 1.15178</strain>
    </source>
</reference>